<dbReference type="EMBL" id="DS469733">
    <property type="protein sequence ID" value="EDO34408.1"/>
    <property type="molecule type" value="Genomic_DNA"/>
</dbReference>
<dbReference type="PANTHER" id="PTHR46989:SF3">
    <property type="entry name" value="USPA DOMAIN-CONTAINING PROTEIN"/>
    <property type="match status" value="1"/>
</dbReference>
<dbReference type="PhylomeDB" id="A7SPH1"/>
<dbReference type="InterPro" id="IPR006015">
    <property type="entry name" value="Universal_stress_UspA"/>
</dbReference>
<dbReference type="HOGENOM" id="CLU_049301_9_2_1"/>
<evidence type="ECO:0000313" key="2">
    <source>
        <dbReference type="EMBL" id="EDO34408.1"/>
    </source>
</evidence>
<dbReference type="AlphaFoldDB" id="A7SPH1"/>
<sequence length="155" mass="17569">MVASRKLLFPIDDTEHTLNAFKYFLDKFRLDDDHVILCHVVKGISVSNAAEREKLLDEAMQKSKKDHEKLAEKYRLEAKDIERLTLSFELVFGKPGESIVQFAKEEKVEAIVMGSRDLGTFARALNSSVSNYVVHHADLPTVIIPRKQTAEAKQA</sequence>
<organism evidence="2 3">
    <name type="scientific">Nematostella vectensis</name>
    <name type="common">Starlet sea anemone</name>
    <dbReference type="NCBI Taxonomy" id="45351"/>
    <lineage>
        <taxon>Eukaryota</taxon>
        <taxon>Metazoa</taxon>
        <taxon>Cnidaria</taxon>
        <taxon>Anthozoa</taxon>
        <taxon>Hexacorallia</taxon>
        <taxon>Actiniaria</taxon>
        <taxon>Edwardsiidae</taxon>
        <taxon>Nematostella</taxon>
    </lineage>
</organism>
<evidence type="ECO:0000313" key="3">
    <source>
        <dbReference type="Proteomes" id="UP000001593"/>
    </source>
</evidence>
<dbReference type="STRING" id="45351.A7SPH1"/>
<dbReference type="OMA" id="FVHIVEP"/>
<name>A7SPH1_NEMVE</name>
<dbReference type="PRINTS" id="PR01438">
    <property type="entry name" value="UNVRSLSTRESS"/>
</dbReference>
<evidence type="ECO:0000259" key="1">
    <source>
        <dbReference type="Pfam" id="PF00582"/>
    </source>
</evidence>
<dbReference type="InterPro" id="IPR006016">
    <property type="entry name" value="UspA"/>
</dbReference>
<protein>
    <recommendedName>
        <fullName evidence="1">UspA domain-containing protein</fullName>
    </recommendedName>
</protein>
<keyword evidence="3" id="KW-1185">Reference proteome</keyword>
<dbReference type="InterPro" id="IPR014729">
    <property type="entry name" value="Rossmann-like_a/b/a_fold"/>
</dbReference>
<proteinExistence type="predicted"/>
<dbReference type="OrthoDB" id="843225at2759"/>
<dbReference type="KEGG" id="nve:5505750"/>
<accession>A7SPH1</accession>
<dbReference type="Pfam" id="PF00582">
    <property type="entry name" value="Usp"/>
    <property type="match status" value="1"/>
</dbReference>
<dbReference type="InParanoid" id="A7SPH1"/>
<dbReference type="SUPFAM" id="SSF52402">
    <property type="entry name" value="Adenine nucleotide alpha hydrolases-like"/>
    <property type="match status" value="1"/>
</dbReference>
<reference evidence="2 3" key="1">
    <citation type="journal article" date="2007" name="Science">
        <title>Sea anemone genome reveals ancestral eumetazoan gene repertoire and genomic organization.</title>
        <authorList>
            <person name="Putnam N.H."/>
            <person name="Srivastava M."/>
            <person name="Hellsten U."/>
            <person name="Dirks B."/>
            <person name="Chapman J."/>
            <person name="Salamov A."/>
            <person name="Terry A."/>
            <person name="Shapiro H."/>
            <person name="Lindquist E."/>
            <person name="Kapitonov V.V."/>
            <person name="Jurka J."/>
            <person name="Genikhovich G."/>
            <person name="Grigoriev I.V."/>
            <person name="Lucas S.M."/>
            <person name="Steele R.E."/>
            <person name="Finnerty J.R."/>
            <person name="Technau U."/>
            <person name="Martindale M.Q."/>
            <person name="Rokhsar D.S."/>
        </authorList>
    </citation>
    <scope>NUCLEOTIDE SEQUENCE [LARGE SCALE GENOMIC DNA]</scope>
    <source>
        <strain evidence="3">CH2 X CH6</strain>
    </source>
</reference>
<dbReference type="CDD" id="cd23659">
    <property type="entry name" value="USP_At3g01520-like"/>
    <property type="match status" value="1"/>
</dbReference>
<feature type="domain" description="UspA" evidence="1">
    <location>
        <begin position="5"/>
        <end position="145"/>
    </location>
</feature>
<dbReference type="Gene3D" id="3.40.50.620">
    <property type="entry name" value="HUPs"/>
    <property type="match status" value="1"/>
</dbReference>
<gene>
    <name evidence="2" type="ORF">NEMVEDRAFT_v1g237410</name>
</gene>
<dbReference type="Proteomes" id="UP000001593">
    <property type="component" value="Unassembled WGS sequence"/>
</dbReference>
<dbReference type="PANTHER" id="PTHR46989">
    <property type="entry name" value="USP DOMAIN-CONTAINING PROTEIN"/>
    <property type="match status" value="1"/>
</dbReference>